<comment type="similarity">
    <text evidence="1">Belongs to the plant acyltransferase family.</text>
</comment>
<dbReference type="STRING" id="39946.A2YSA7"/>
<evidence type="ECO:0000256" key="2">
    <source>
        <dbReference type="ARBA" id="ARBA00022679"/>
    </source>
</evidence>
<dbReference type="InterPro" id="IPR023213">
    <property type="entry name" value="CAT-like_dom_sf"/>
</dbReference>
<keyword evidence="2" id="KW-0808">Transferase</keyword>
<dbReference type="Pfam" id="PF02458">
    <property type="entry name" value="Transferase"/>
    <property type="match status" value="1"/>
</dbReference>
<dbReference type="PANTHER" id="PTHR31642">
    <property type="entry name" value="TRICHOTHECENE 3-O-ACETYLTRANSFERASE"/>
    <property type="match status" value="1"/>
</dbReference>
<dbReference type="InterPro" id="IPR050317">
    <property type="entry name" value="Plant_Fungal_Acyltransferase"/>
</dbReference>
<proteinExistence type="inferred from homology"/>
<keyword evidence="3" id="KW-0012">Acyltransferase</keyword>
<dbReference type="OMA" id="ESHSCID"/>
<evidence type="ECO:0000256" key="3">
    <source>
        <dbReference type="ARBA" id="ARBA00023315"/>
    </source>
</evidence>
<sequence>MNFKHDDDEVQKIESCFVQPSKMLPRQALWLSPLDIIKASRGHTPLVHFYQHGDDAAADFFDVGGLKKAMAKAQVAFYPFAGRLTTDADGRPSIDCNNEGVLFVVARSEQLTVEPSATSSPARVTEVVHPLHRAAVHCARHTGWLVAVWSAQLEH</sequence>
<dbReference type="Gene3D" id="3.30.559.10">
    <property type="entry name" value="Chloramphenicol acetyltransferase-like domain"/>
    <property type="match status" value="1"/>
</dbReference>
<dbReference type="Gramene" id="BGIOSGA027469-TA">
    <property type="protein sequence ID" value="BGIOSGA027469-PA"/>
    <property type="gene ID" value="BGIOSGA027469"/>
</dbReference>
<reference evidence="4 5" key="1">
    <citation type="journal article" date="2005" name="PLoS Biol.">
        <title>The genomes of Oryza sativa: a history of duplications.</title>
        <authorList>
            <person name="Yu J."/>
            <person name="Wang J."/>
            <person name="Lin W."/>
            <person name="Li S."/>
            <person name="Li H."/>
            <person name="Zhou J."/>
            <person name="Ni P."/>
            <person name="Dong W."/>
            <person name="Hu S."/>
            <person name="Zeng C."/>
            <person name="Zhang J."/>
            <person name="Zhang Y."/>
            <person name="Li R."/>
            <person name="Xu Z."/>
            <person name="Li S."/>
            <person name="Li X."/>
            <person name="Zheng H."/>
            <person name="Cong L."/>
            <person name="Lin L."/>
            <person name="Yin J."/>
            <person name="Geng J."/>
            <person name="Li G."/>
            <person name="Shi J."/>
            <person name="Liu J."/>
            <person name="Lv H."/>
            <person name="Li J."/>
            <person name="Wang J."/>
            <person name="Deng Y."/>
            <person name="Ran L."/>
            <person name="Shi X."/>
            <person name="Wang X."/>
            <person name="Wu Q."/>
            <person name="Li C."/>
            <person name="Ren X."/>
            <person name="Wang J."/>
            <person name="Wang X."/>
            <person name="Li D."/>
            <person name="Liu D."/>
            <person name="Zhang X."/>
            <person name="Ji Z."/>
            <person name="Zhao W."/>
            <person name="Sun Y."/>
            <person name="Zhang Z."/>
            <person name="Bao J."/>
            <person name="Han Y."/>
            <person name="Dong L."/>
            <person name="Ji J."/>
            <person name="Chen P."/>
            <person name="Wu S."/>
            <person name="Liu J."/>
            <person name="Xiao Y."/>
            <person name="Bu D."/>
            <person name="Tan J."/>
            <person name="Yang L."/>
            <person name="Ye C."/>
            <person name="Zhang J."/>
            <person name="Xu J."/>
            <person name="Zhou Y."/>
            <person name="Yu Y."/>
            <person name="Zhang B."/>
            <person name="Zhuang S."/>
            <person name="Wei H."/>
            <person name="Liu B."/>
            <person name="Lei M."/>
            <person name="Yu H."/>
            <person name="Li Y."/>
            <person name="Xu H."/>
            <person name="Wei S."/>
            <person name="He X."/>
            <person name="Fang L."/>
            <person name="Zhang Z."/>
            <person name="Zhang Y."/>
            <person name="Huang X."/>
            <person name="Su Z."/>
            <person name="Tong W."/>
            <person name="Li J."/>
            <person name="Tong Z."/>
            <person name="Li S."/>
            <person name="Ye J."/>
            <person name="Wang L."/>
            <person name="Fang L."/>
            <person name="Lei T."/>
            <person name="Chen C."/>
            <person name="Chen H."/>
            <person name="Xu Z."/>
            <person name="Li H."/>
            <person name="Huang H."/>
            <person name="Zhang F."/>
            <person name="Xu H."/>
            <person name="Li N."/>
            <person name="Zhao C."/>
            <person name="Li S."/>
            <person name="Dong L."/>
            <person name="Huang Y."/>
            <person name="Li L."/>
            <person name="Xi Y."/>
            <person name="Qi Q."/>
            <person name="Li W."/>
            <person name="Zhang B."/>
            <person name="Hu W."/>
            <person name="Zhang Y."/>
            <person name="Tian X."/>
            <person name="Jiao Y."/>
            <person name="Liang X."/>
            <person name="Jin J."/>
            <person name="Gao L."/>
            <person name="Zheng W."/>
            <person name="Hao B."/>
            <person name="Liu S."/>
            <person name="Wang W."/>
            <person name="Yuan L."/>
            <person name="Cao M."/>
            <person name="McDermott J."/>
            <person name="Samudrala R."/>
            <person name="Wang J."/>
            <person name="Wong G.K."/>
            <person name="Yang H."/>
        </authorList>
    </citation>
    <scope>NUCLEOTIDE SEQUENCE [LARGE SCALE GENOMIC DNA]</scope>
    <source>
        <strain evidence="5">cv. 93-11</strain>
    </source>
</reference>
<organism evidence="4 5">
    <name type="scientific">Oryza sativa subsp. indica</name>
    <name type="common">Rice</name>
    <dbReference type="NCBI Taxonomy" id="39946"/>
    <lineage>
        <taxon>Eukaryota</taxon>
        <taxon>Viridiplantae</taxon>
        <taxon>Streptophyta</taxon>
        <taxon>Embryophyta</taxon>
        <taxon>Tracheophyta</taxon>
        <taxon>Spermatophyta</taxon>
        <taxon>Magnoliopsida</taxon>
        <taxon>Liliopsida</taxon>
        <taxon>Poales</taxon>
        <taxon>Poaceae</taxon>
        <taxon>BOP clade</taxon>
        <taxon>Oryzoideae</taxon>
        <taxon>Oryzeae</taxon>
        <taxon>Oryzinae</taxon>
        <taxon>Oryza</taxon>
        <taxon>Oryza sativa</taxon>
    </lineage>
</organism>
<protein>
    <submittedName>
        <fullName evidence="4">Uncharacterized protein</fullName>
    </submittedName>
</protein>
<accession>A2YSA7</accession>
<evidence type="ECO:0000256" key="1">
    <source>
        <dbReference type="ARBA" id="ARBA00009861"/>
    </source>
</evidence>
<gene>
    <name evidence="4" type="ORF">OsI_28210</name>
</gene>
<dbReference type="HOGENOM" id="CLU_1698421_0_0_1"/>
<keyword evidence="5" id="KW-1185">Reference proteome</keyword>
<name>A2YSA7_ORYSI</name>
<dbReference type="PANTHER" id="PTHR31642:SF16">
    <property type="entry name" value="OS08G0543400 PROTEIN"/>
    <property type="match status" value="1"/>
</dbReference>
<evidence type="ECO:0000313" key="5">
    <source>
        <dbReference type="Proteomes" id="UP000007015"/>
    </source>
</evidence>
<dbReference type="AlphaFoldDB" id="A2YSA7"/>
<dbReference type="GO" id="GO:0050734">
    <property type="term" value="F:hydroxycinnamoyltransferase activity"/>
    <property type="evidence" value="ECO:0007669"/>
    <property type="project" value="UniProtKB-ARBA"/>
</dbReference>
<dbReference type="EMBL" id="CM000133">
    <property type="protein sequence ID" value="EAZ05968.1"/>
    <property type="molecule type" value="Genomic_DNA"/>
</dbReference>
<dbReference type="Proteomes" id="UP000007015">
    <property type="component" value="Chromosome 8"/>
</dbReference>
<evidence type="ECO:0000313" key="4">
    <source>
        <dbReference type="EMBL" id="EAZ05968.1"/>
    </source>
</evidence>